<reference evidence="9 10" key="1">
    <citation type="journal article" date="2015" name="Antonie Van Leeuwenhoek">
        <title>Streptomyces klenkii sp. nov., isolated from deep marine sediment.</title>
        <authorList>
            <person name="Veyisoglu A."/>
            <person name="Sahin N."/>
        </authorList>
    </citation>
    <scope>NUCLEOTIDE SEQUENCE [LARGE SCALE GENOMIC DNA]</scope>
    <source>
        <strain evidence="9 10">KCTC 29202</strain>
    </source>
</reference>
<dbReference type="GO" id="GO:0022857">
    <property type="term" value="F:transmembrane transporter activity"/>
    <property type="evidence" value="ECO:0007669"/>
    <property type="project" value="InterPro"/>
</dbReference>
<feature type="transmembrane region" description="Helical" evidence="7">
    <location>
        <begin position="378"/>
        <end position="398"/>
    </location>
</feature>
<feature type="transmembrane region" description="Helical" evidence="7">
    <location>
        <begin position="126"/>
        <end position="150"/>
    </location>
</feature>
<evidence type="ECO:0000259" key="8">
    <source>
        <dbReference type="PROSITE" id="PS50850"/>
    </source>
</evidence>
<keyword evidence="5" id="KW-0046">Antibiotic resistance</keyword>
<feature type="transmembrane region" description="Helical" evidence="7">
    <location>
        <begin position="418"/>
        <end position="438"/>
    </location>
</feature>
<evidence type="ECO:0000256" key="5">
    <source>
        <dbReference type="ARBA" id="ARBA00023251"/>
    </source>
</evidence>
<evidence type="ECO:0000256" key="6">
    <source>
        <dbReference type="SAM" id="MobiDB-lite"/>
    </source>
</evidence>
<dbReference type="Gene3D" id="1.20.1720.10">
    <property type="entry name" value="Multidrug resistance protein D"/>
    <property type="match status" value="1"/>
</dbReference>
<feature type="transmembrane region" description="Helical" evidence="7">
    <location>
        <begin position="212"/>
        <end position="234"/>
    </location>
</feature>
<dbReference type="Proteomes" id="UP000270343">
    <property type="component" value="Unassembled WGS sequence"/>
</dbReference>
<evidence type="ECO:0000313" key="10">
    <source>
        <dbReference type="Proteomes" id="UP000270343"/>
    </source>
</evidence>
<evidence type="ECO:0000256" key="2">
    <source>
        <dbReference type="ARBA" id="ARBA00022692"/>
    </source>
</evidence>
<dbReference type="InterPro" id="IPR020846">
    <property type="entry name" value="MFS_dom"/>
</dbReference>
<keyword evidence="10" id="KW-1185">Reference proteome</keyword>
<feature type="compositionally biased region" description="Low complexity" evidence="6">
    <location>
        <begin position="10"/>
        <end position="20"/>
    </location>
</feature>
<feature type="region of interest" description="Disordered" evidence="6">
    <location>
        <begin position="1"/>
        <end position="54"/>
    </location>
</feature>
<gene>
    <name evidence="9" type="ORF">D7231_30750</name>
</gene>
<feature type="transmembrane region" description="Helical" evidence="7">
    <location>
        <begin position="345"/>
        <end position="366"/>
    </location>
</feature>
<dbReference type="AlphaFoldDB" id="A0A3B0AQM8"/>
<dbReference type="InterPro" id="IPR011701">
    <property type="entry name" value="MFS"/>
</dbReference>
<dbReference type="Gene3D" id="1.20.1250.20">
    <property type="entry name" value="MFS general substrate transporter like domains"/>
    <property type="match status" value="1"/>
</dbReference>
<organism evidence="9 10">
    <name type="scientific">Streptomyces klenkii</name>
    <dbReference type="NCBI Taxonomy" id="1420899"/>
    <lineage>
        <taxon>Bacteria</taxon>
        <taxon>Bacillati</taxon>
        <taxon>Actinomycetota</taxon>
        <taxon>Actinomycetes</taxon>
        <taxon>Kitasatosporales</taxon>
        <taxon>Streptomycetaceae</taxon>
        <taxon>Streptomyces</taxon>
    </lineage>
</organism>
<keyword evidence="2 7" id="KW-0812">Transmembrane</keyword>
<feature type="transmembrane region" description="Helical" evidence="7">
    <location>
        <begin position="246"/>
        <end position="264"/>
    </location>
</feature>
<sequence>MTGRTRARTTGRATVRMTGRTTRHTTEQTTEQTTERATVRPSVAHPRASGPGRQSRPAVALFAVLLAMLVLPTSVTGSGVALPHIGRDTGAPPDALQWVMHGYNLAFASLLLACGSLADRFGRRRVFAAGGVLFAAASLASALADGIVLLDVARGAAGAGAAALLTGGSSLLAAAFDGAARTRVFAAVGIVTGGGLALGAMAAGALADALGWRSFFGLHAALMLLVLCAVPFLPESRGASAARVDRMGTVLFIAALFLLMLGTVEGPRWGWGSAGVLGLLAGSGLLMGLFVLVERRVRHPMLDLGLLRNKGFMALCLIPVVVSFSFVVLLPLLPEYLVVAHRSSSRAAGATMLLMTLPILVTPLLAGRLIRWGMPMRTVLGLSLVCLTAGVAWLAAVLRPDAGPAELAGPLLVLGAGLGLNFGLVDGAVLTVVAPGATGTAAGFLNTLRLGSEAVVIAAAGAALAGMTRDRLSGVPERFPGYGGTAGDLAGSVTAGDLAGPLSALPAGAREEFAGLVSHGLTGAWQAVLWASAAVCAALSVAIAAMLPRGRGSSGGTDSDARTP</sequence>
<evidence type="ECO:0000256" key="7">
    <source>
        <dbReference type="SAM" id="Phobius"/>
    </source>
</evidence>
<dbReference type="SUPFAM" id="SSF103473">
    <property type="entry name" value="MFS general substrate transporter"/>
    <property type="match status" value="1"/>
</dbReference>
<dbReference type="GO" id="GO:0046677">
    <property type="term" value="P:response to antibiotic"/>
    <property type="evidence" value="ECO:0007669"/>
    <property type="project" value="UniProtKB-KW"/>
</dbReference>
<keyword evidence="4 7" id="KW-0472">Membrane</keyword>
<feature type="transmembrane region" description="Helical" evidence="7">
    <location>
        <begin position="270"/>
        <end position="292"/>
    </location>
</feature>
<feature type="transmembrane region" description="Helical" evidence="7">
    <location>
        <begin position="450"/>
        <end position="468"/>
    </location>
</feature>
<dbReference type="PANTHER" id="PTHR42718:SF49">
    <property type="entry name" value="EXPORT PROTEIN"/>
    <property type="match status" value="1"/>
</dbReference>
<dbReference type="EMBL" id="RBAM01000020">
    <property type="protein sequence ID" value="RKN62821.1"/>
    <property type="molecule type" value="Genomic_DNA"/>
</dbReference>
<evidence type="ECO:0000313" key="9">
    <source>
        <dbReference type="EMBL" id="RKN62821.1"/>
    </source>
</evidence>
<dbReference type="Pfam" id="PF07690">
    <property type="entry name" value="MFS_1"/>
    <property type="match status" value="1"/>
</dbReference>
<evidence type="ECO:0000256" key="4">
    <source>
        <dbReference type="ARBA" id="ARBA00023136"/>
    </source>
</evidence>
<dbReference type="GO" id="GO:0005886">
    <property type="term" value="C:plasma membrane"/>
    <property type="evidence" value="ECO:0007669"/>
    <property type="project" value="UniProtKB-SubCell"/>
</dbReference>
<proteinExistence type="predicted"/>
<feature type="transmembrane region" description="Helical" evidence="7">
    <location>
        <begin position="156"/>
        <end position="177"/>
    </location>
</feature>
<protein>
    <submittedName>
        <fullName evidence="9">MFS transporter</fullName>
    </submittedName>
</protein>
<feature type="transmembrane region" description="Helical" evidence="7">
    <location>
        <begin position="184"/>
        <end position="206"/>
    </location>
</feature>
<evidence type="ECO:0000256" key="1">
    <source>
        <dbReference type="ARBA" id="ARBA00004651"/>
    </source>
</evidence>
<name>A0A3B0AQM8_9ACTN</name>
<dbReference type="InterPro" id="IPR036259">
    <property type="entry name" value="MFS_trans_sf"/>
</dbReference>
<dbReference type="PANTHER" id="PTHR42718">
    <property type="entry name" value="MAJOR FACILITATOR SUPERFAMILY MULTIDRUG TRANSPORTER MFSC"/>
    <property type="match status" value="1"/>
</dbReference>
<keyword evidence="3 7" id="KW-1133">Transmembrane helix</keyword>
<feature type="transmembrane region" description="Helical" evidence="7">
    <location>
        <begin position="312"/>
        <end position="333"/>
    </location>
</feature>
<feature type="transmembrane region" description="Helical" evidence="7">
    <location>
        <begin position="95"/>
        <end position="114"/>
    </location>
</feature>
<feature type="transmembrane region" description="Helical" evidence="7">
    <location>
        <begin position="527"/>
        <end position="547"/>
    </location>
</feature>
<comment type="caution">
    <text evidence="9">The sequence shown here is derived from an EMBL/GenBank/DDBJ whole genome shotgun (WGS) entry which is preliminary data.</text>
</comment>
<feature type="domain" description="Major facilitator superfamily (MFS) profile" evidence="8">
    <location>
        <begin position="60"/>
        <end position="551"/>
    </location>
</feature>
<feature type="transmembrane region" description="Helical" evidence="7">
    <location>
        <begin position="57"/>
        <end position="75"/>
    </location>
</feature>
<comment type="subcellular location">
    <subcellularLocation>
        <location evidence="1">Cell membrane</location>
        <topology evidence="1">Multi-pass membrane protein</topology>
    </subcellularLocation>
</comment>
<dbReference type="PROSITE" id="PS50850">
    <property type="entry name" value="MFS"/>
    <property type="match status" value="1"/>
</dbReference>
<accession>A0A3B0AQM8</accession>
<evidence type="ECO:0000256" key="3">
    <source>
        <dbReference type="ARBA" id="ARBA00022989"/>
    </source>
</evidence>